<dbReference type="Pfam" id="PF00535">
    <property type="entry name" value="Glycos_transf_2"/>
    <property type="match status" value="1"/>
</dbReference>
<sequence>MRSDKPMNPSCNNSIPVQRIKVSVIVSTYKSAEFIRGCLEDLVTQTLYEKGEVEIIIIDSASPENEGEIIQEFQESYPNIIYQRTQERETLYCAWNRAIKLARGSYITNGNTDDRHCFNALEIMANYLDNNREISLVYADQLITTIKNDTFATTPALKHWNWPNYSYQQMRQGCCVGSQPMWRKMLHDKYGYFQENFRCAGDYEFWLRIGSQGEKMALIPEILGLYYLNLQGLEHGSNGQALEEHYQVCKIHEIPHPEIKDIEIKPNPVKMEDLGIILQEEEREKLQTIQAISQKKPPIIVIDGVIFQIDQGKLARVWSSILEHWSQLELSQHIVILDRNNTAPRWEKFKYWPAESYDYNCTGKDARKIQTICDRLQANLFISTFYTSPLSTPSLLLLASDFPEKNGNLPVDLEKHYAILSAAKIIAFSSDIAQNLRRLYPKITLEKIGIIELVEVNQKIAAEISNFFQYALSETKESSQNQVWLELRKLQEAQQTMYLKQQQDYHTMQEMEISLRELENNHNYLQKNNQELQEQINYLSSRKGIVKTLAKTSILLLAKIKKKLPIF</sequence>
<evidence type="ECO:0000256" key="1">
    <source>
        <dbReference type="SAM" id="Coils"/>
    </source>
</evidence>
<evidence type="ECO:0000313" key="3">
    <source>
        <dbReference type="EMBL" id="CAO89550.1"/>
    </source>
</evidence>
<organism evidence="3">
    <name type="scientific">Microcystis aeruginosa (strain PCC 7806)</name>
    <dbReference type="NCBI Taxonomy" id="267872"/>
    <lineage>
        <taxon>Bacteria</taxon>
        <taxon>Bacillati</taxon>
        <taxon>Cyanobacteriota</taxon>
        <taxon>Cyanophyceae</taxon>
        <taxon>Oscillatoriophycideae</taxon>
        <taxon>Chroococcales</taxon>
        <taxon>Microcystaceae</taxon>
        <taxon>Microcystis</taxon>
    </lineage>
</organism>
<dbReference type="Gene3D" id="3.90.550.10">
    <property type="entry name" value="Spore Coat Polysaccharide Biosynthesis Protein SpsA, Chain A"/>
    <property type="match status" value="1"/>
</dbReference>
<reference evidence="3" key="1">
    <citation type="submission" date="2007-08" db="EMBL/GenBank/DDBJ databases">
        <authorList>
            <person name="Frangeul L."/>
        </authorList>
    </citation>
    <scope>NUCLEOTIDE SEQUENCE</scope>
    <source>
        <strain evidence="3">PCC 7806</strain>
    </source>
</reference>
<proteinExistence type="predicted"/>
<dbReference type="InterPro" id="IPR029044">
    <property type="entry name" value="Nucleotide-diphossugar_trans"/>
</dbReference>
<gene>
    <name evidence="3" type="ORF">IPF_4862</name>
</gene>
<dbReference type="InterPro" id="IPR001173">
    <property type="entry name" value="Glyco_trans_2-like"/>
</dbReference>
<accession>A8YEI2</accession>
<feature type="domain" description="Glycosyltransferase 2-like" evidence="2">
    <location>
        <begin position="23"/>
        <end position="137"/>
    </location>
</feature>
<evidence type="ECO:0000259" key="2">
    <source>
        <dbReference type="Pfam" id="PF00535"/>
    </source>
</evidence>
<dbReference type="SUPFAM" id="SSF53448">
    <property type="entry name" value="Nucleotide-diphospho-sugar transferases"/>
    <property type="match status" value="1"/>
</dbReference>
<dbReference type="PANTHER" id="PTHR22916:SF3">
    <property type="entry name" value="UDP-GLCNAC:BETAGAL BETA-1,3-N-ACETYLGLUCOSAMINYLTRANSFERASE-LIKE PROTEIN 1"/>
    <property type="match status" value="1"/>
</dbReference>
<keyword evidence="1" id="KW-0175">Coiled coil</keyword>
<dbReference type="GO" id="GO:0016758">
    <property type="term" value="F:hexosyltransferase activity"/>
    <property type="evidence" value="ECO:0007669"/>
    <property type="project" value="UniProtKB-ARBA"/>
</dbReference>
<dbReference type="EMBL" id="AM778929">
    <property type="protein sequence ID" value="CAO89550.1"/>
    <property type="molecule type" value="Genomic_DNA"/>
</dbReference>
<dbReference type="PANTHER" id="PTHR22916">
    <property type="entry name" value="GLYCOSYLTRANSFERASE"/>
    <property type="match status" value="1"/>
</dbReference>
<dbReference type="AlphaFoldDB" id="A8YEI2"/>
<feature type="coiled-coil region" evidence="1">
    <location>
        <begin position="508"/>
        <end position="535"/>
    </location>
</feature>
<dbReference type="CAZy" id="GT2">
    <property type="family name" value="Glycosyltransferase Family 2"/>
</dbReference>
<protein>
    <recommendedName>
        <fullName evidence="2">Glycosyltransferase 2-like domain-containing protein</fullName>
    </recommendedName>
</protein>
<name>A8YEI2_MICA7</name>